<keyword evidence="3" id="KW-1185">Reference proteome</keyword>
<proteinExistence type="predicted"/>
<dbReference type="EMBL" id="KE346217">
    <property type="protein sequence ID" value="EXC30793.1"/>
    <property type="molecule type" value="Genomic_DNA"/>
</dbReference>
<feature type="signal peptide" evidence="1">
    <location>
        <begin position="1"/>
        <end position="16"/>
    </location>
</feature>
<dbReference type="Proteomes" id="UP000030645">
    <property type="component" value="Unassembled WGS sequence"/>
</dbReference>
<evidence type="ECO:0000256" key="1">
    <source>
        <dbReference type="SAM" id="SignalP"/>
    </source>
</evidence>
<keyword evidence="1" id="KW-0732">Signal</keyword>
<name>W9SFT2_9ROSA</name>
<gene>
    <name evidence="2" type="ORF">L484_027970</name>
</gene>
<feature type="chain" id="PRO_5004930311" evidence="1">
    <location>
        <begin position="17"/>
        <end position="66"/>
    </location>
</feature>
<organism evidence="2 3">
    <name type="scientific">Morus notabilis</name>
    <dbReference type="NCBI Taxonomy" id="981085"/>
    <lineage>
        <taxon>Eukaryota</taxon>
        <taxon>Viridiplantae</taxon>
        <taxon>Streptophyta</taxon>
        <taxon>Embryophyta</taxon>
        <taxon>Tracheophyta</taxon>
        <taxon>Spermatophyta</taxon>
        <taxon>Magnoliopsida</taxon>
        <taxon>eudicotyledons</taxon>
        <taxon>Gunneridae</taxon>
        <taxon>Pentapetalae</taxon>
        <taxon>rosids</taxon>
        <taxon>fabids</taxon>
        <taxon>Rosales</taxon>
        <taxon>Moraceae</taxon>
        <taxon>Moreae</taxon>
        <taxon>Morus</taxon>
    </lineage>
</organism>
<sequence length="66" mass="6578">MAIGGLLLTAIGGWEGGGVLWVVVLDDPAGVVAVEGAVEAEESGAGDVGVVEEKVILMLNASKNLM</sequence>
<evidence type="ECO:0000313" key="3">
    <source>
        <dbReference type="Proteomes" id="UP000030645"/>
    </source>
</evidence>
<accession>W9SFT2</accession>
<protein>
    <submittedName>
        <fullName evidence="2">Uncharacterized protein</fullName>
    </submittedName>
</protein>
<reference evidence="3" key="1">
    <citation type="submission" date="2013-01" db="EMBL/GenBank/DDBJ databases">
        <title>Draft Genome Sequence of a Mulberry Tree, Morus notabilis C.K. Schneid.</title>
        <authorList>
            <person name="He N."/>
            <person name="Zhao S."/>
        </authorList>
    </citation>
    <scope>NUCLEOTIDE SEQUENCE</scope>
</reference>
<evidence type="ECO:0000313" key="2">
    <source>
        <dbReference type="EMBL" id="EXC30793.1"/>
    </source>
</evidence>
<dbReference type="AlphaFoldDB" id="W9SFT2"/>